<dbReference type="Gramene" id="PUZ62405">
    <property type="protein sequence ID" value="PUZ62405"/>
    <property type="gene ID" value="GQ55_4G354900"/>
</dbReference>
<gene>
    <name evidence="1" type="ORF">GQ55_4G354900</name>
</gene>
<dbReference type="AlphaFoldDB" id="A0A2T7E3I9"/>
<proteinExistence type="predicted"/>
<reference evidence="1 2" key="1">
    <citation type="submission" date="2018-04" db="EMBL/GenBank/DDBJ databases">
        <title>WGS assembly of Panicum hallii var. hallii HAL2.</title>
        <authorList>
            <person name="Lovell J."/>
            <person name="Jenkins J."/>
            <person name="Lowry D."/>
            <person name="Mamidi S."/>
            <person name="Sreedasyam A."/>
            <person name="Weng X."/>
            <person name="Barry K."/>
            <person name="Bonette J."/>
            <person name="Campitelli B."/>
            <person name="Daum C."/>
            <person name="Gordon S."/>
            <person name="Gould B."/>
            <person name="Lipzen A."/>
            <person name="MacQueen A."/>
            <person name="Palacio-Mejia J."/>
            <person name="Plott C."/>
            <person name="Shakirov E."/>
            <person name="Shu S."/>
            <person name="Yoshinaga Y."/>
            <person name="Zane M."/>
            <person name="Rokhsar D."/>
            <person name="Grimwood J."/>
            <person name="Schmutz J."/>
            <person name="Juenger T."/>
        </authorList>
    </citation>
    <scope>NUCLEOTIDE SEQUENCE [LARGE SCALE GENOMIC DNA]</scope>
    <source>
        <strain evidence="2">cv. HAL2</strain>
    </source>
</reference>
<sequence>MTPMLLNCCWSSTDQNVSSSCRDGTTAAGCLSGARTPPSSSDRCGRRLRKKFPAGRGGGWVAVVGRPGGESVRRISGWTLKASKAAVSGGRLRAVLESKG</sequence>
<evidence type="ECO:0000313" key="2">
    <source>
        <dbReference type="Proteomes" id="UP000244336"/>
    </source>
</evidence>
<evidence type="ECO:0000313" key="1">
    <source>
        <dbReference type="EMBL" id="PUZ62405.1"/>
    </source>
</evidence>
<dbReference type="Proteomes" id="UP000244336">
    <property type="component" value="Chromosome 4"/>
</dbReference>
<name>A0A2T7E3I9_9POAL</name>
<keyword evidence="2" id="KW-1185">Reference proteome</keyword>
<dbReference type="EMBL" id="CM009752">
    <property type="protein sequence ID" value="PUZ62405.1"/>
    <property type="molecule type" value="Genomic_DNA"/>
</dbReference>
<organism evidence="1 2">
    <name type="scientific">Panicum hallii var. hallii</name>
    <dbReference type="NCBI Taxonomy" id="1504633"/>
    <lineage>
        <taxon>Eukaryota</taxon>
        <taxon>Viridiplantae</taxon>
        <taxon>Streptophyta</taxon>
        <taxon>Embryophyta</taxon>
        <taxon>Tracheophyta</taxon>
        <taxon>Spermatophyta</taxon>
        <taxon>Magnoliopsida</taxon>
        <taxon>Liliopsida</taxon>
        <taxon>Poales</taxon>
        <taxon>Poaceae</taxon>
        <taxon>PACMAD clade</taxon>
        <taxon>Panicoideae</taxon>
        <taxon>Panicodae</taxon>
        <taxon>Paniceae</taxon>
        <taxon>Panicinae</taxon>
        <taxon>Panicum</taxon>
        <taxon>Panicum sect. Panicum</taxon>
    </lineage>
</organism>
<protein>
    <submittedName>
        <fullName evidence="1">Uncharacterized protein</fullName>
    </submittedName>
</protein>
<accession>A0A2T7E3I9</accession>